<dbReference type="Proteomes" id="UP001596989">
    <property type="component" value="Unassembled WGS sequence"/>
</dbReference>
<sequence>MEHTARENILVCVYYGPNAERLIQRGAKIAHAMSGALTILTVNPMRDNEYNASKERNMTEWKRLAEEHHAEFLAEESGSRSVANVIVDVARKKQITQIVVGESARTRWEELIHGSIINEILRQIDFIDVHVVSVQRVLPEQYEEDYEQGVRAHLLKTDDGMIMNVGESPTHELEGMFFKLTGTDFNSGVFKLVEHKKKTLYKISDGKVAEELKSS</sequence>
<evidence type="ECO:0000313" key="2">
    <source>
        <dbReference type="EMBL" id="MFD0958236.1"/>
    </source>
</evidence>
<dbReference type="EMBL" id="JBHTJZ010000004">
    <property type="protein sequence ID" value="MFD0958236.1"/>
    <property type="molecule type" value="Genomic_DNA"/>
</dbReference>
<feature type="domain" description="UspA" evidence="1">
    <location>
        <begin position="7"/>
        <end position="132"/>
    </location>
</feature>
<accession>A0ABW3HL70</accession>
<organism evidence="2 3">
    <name type="scientific">Paenibacillus chungangensis</name>
    <dbReference type="NCBI Taxonomy" id="696535"/>
    <lineage>
        <taxon>Bacteria</taxon>
        <taxon>Bacillati</taxon>
        <taxon>Bacillota</taxon>
        <taxon>Bacilli</taxon>
        <taxon>Bacillales</taxon>
        <taxon>Paenibacillaceae</taxon>
        <taxon>Paenibacillus</taxon>
    </lineage>
</organism>
<dbReference type="InterPro" id="IPR052023">
    <property type="entry name" value="Histidine_kinase_KdpD"/>
</dbReference>
<evidence type="ECO:0000259" key="1">
    <source>
        <dbReference type="Pfam" id="PF00582"/>
    </source>
</evidence>
<comment type="caution">
    <text evidence="2">The sequence shown here is derived from an EMBL/GenBank/DDBJ whole genome shotgun (WGS) entry which is preliminary data.</text>
</comment>
<dbReference type="Pfam" id="PF00582">
    <property type="entry name" value="Usp"/>
    <property type="match status" value="1"/>
</dbReference>
<name>A0ABW3HL70_9BACL</name>
<dbReference type="InterPro" id="IPR006016">
    <property type="entry name" value="UspA"/>
</dbReference>
<proteinExistence type="predicted"/>
<dbReference type="RefSeq" id="WP_377561888.1">
    <property type="nucleotide sequence ID" value="NZ_JBHTJZ010000004.1"/>
</dbReference>
<gene>
    <name evidence="2" type="ORF">ACFQ2I_02405</name>
</gene>
<dbReference type="InterPro" id="IPR014729">
    <property type="entry name" value="Rossmann-like_a/b/a_fold"/>
</dbReference>
<reference evidence="3" key="1">
    <citation type="journal article" date="2019" name="Int. J. Syst. Evol. Microbiol.">
        <title>The Global Catalogue of Microorganisms (GCM) 10K type strain sequencing project: providing services to taxonomists for standard genome sequencing and annotation.</title>
        <authorList>
            <consortium name="The Broad Institute Genomics Platform"/>
            <consortium name="The Broad Institute Genome Sequencing Center for Infectious Disease"/>
            <person name="Wu L."/>
            <person name="Ma J."/>
        </authorList>
    </citation>
    <scope>NUCLEOTIDE SEQUENCE [LARGE SCALE GENOMIC DNA]</scope>
    <source>
        <strain evidence="3">CCUG 59129</strain>
    </source>
</reference>
<dbReference type="SUPFAM" id="SSF52402">
    <property type="entry name" value="Adenine nucleotide alpha hydrolases-like"/>
    <property type="match status" value="1"/>
</dbReference>
<dbReference type="PANTHER" id="PTHR45569">
    <property type="entry name" value="SENSOR PROTEIN KDPD"/>
    <property type="match status" value="1"/>
</dbReference>
<dbReference type="PANTHER" id="PTHR45569:SF1">
    <property type="entry name" value="SENSOR PROTEIN KDPD"/>
    <property type="match status" value="1"/>
</dbReference>
<dbReference type="Gene3D" id="3.40.50.620">
    <property type="entry name" value="HUPs"/>
    <property type="match status" value="1"/>
</dbReference>
<evidence type="ECO:0000313" key="3">
    <source>
        <dbReference type="Proteomes" id="UP001596989"/>
    </source>
</evidence>
<protein>
    <submittedName>
        <fullName evidence="2">Universal stress protein</fullName>
    </submittedName>
</protein>
<keyword evidence="3" id="KW-1185">Reference proteome</keyword>